<evidence type="ECO:0000256" key="6">
    <source>
        <dbReference type="ARBA" id="ARBA00023128"/>
    </source>
</evidence>
<evidence type="ECO:0000256" key="4">
    <source>
        <dbReference type="ARBA" id="ARBA00022792"/>
    </source>
</evidence>
<keyword evidence="4 8" id="KW-0999">Mitochondrion inner membrane</keyword>
<dbReference type="PANTHER" id="PTHR31816:SF3">
    <property type="entry name" value="MICOS COMPLEX SUBUNIT MIC13"/>
    <property type="match status" value="1"/>
</dbReference>
<evidence type="ECO:0000256" key="2">
    <source>
        <dbReference type="ARBA" id="ARBA00006771"/>
    </source>
</evidence>
<accession>A0ABD2A3F8</accession>
<organism evidence="9 10">
    <name type="scientific">Vespula squamosa</name>
    <name type="common">Southern yellow jacket</name>
    <name type="synonym">Wasp</name>
    <dbReference type="NCBI Taxonomy" id="30214"/>
    <lineage>
        <taxon>Eukaryota</taxon>
        <taxon>Metazoa</taxon>
        <taxon>Ecdysozoa</taxon>
        <taxon>Arthropoda</taxon>
        <taxon>Hexapoda</taxon>
        <taxon>Insecta</taxon>
        <taxon>Pterygota</taxon>
        <taxon>Neoptera</taxon>
        <taxon>Endopterygota</taxon>
        <taxon>Hymenoptera</taxon>
        <taxon>Apocrita</taxon>
        <taxon>Aculeata</taxon>
        <taxon>Vespoidea</taxon>
        <taxon>Vespidae</taxon>
        <taxon>Vespinae</taxon>
        <taxon>Vespula</taxon>
    </lineage>
</organism>
<dbReference type="GO" id="GO:0061617">
    <property type="term" value="C:MICOS complex"/>
    <property type="evidence" value="ECO:0007669"/>
    <property type="project" value="UniProtKB-UniRule"/>
</dbReference>
<comment type="similarity">
    <text evidence="2 8">Belongs to the MICOS complex subunit Mic13 family.</text>
</comment>
<keyword evidence="3" id="KW-0812">Transmembrane</keyword>
<comment type="subcellular location">
    <subcellularLocation>
        <location evidence="1 8">Mitochondrion inner membrane</location>
        <topology evidence="1 8">Single-pass membrane protein</topology>
    </subcellularLocation>
</comment>
<evidence type="ECO:0000313" key="10">
    <source>
        <dbReference type="Proteomes" id="UP001607302"/>
    </source>
</evidence>
<keyword evidence="6 8" id="KW-0496">Mitochondrion</keyword>
<evidence type="ECO:0000256" key="1">
    <source>
        <dbReference type="ARBA" id="ARBA00004434"/>
    </source>
</evidence>
<dbReference type="Pfam" id="PF15884">
    <property type="entry name" value="QIL1"/>
    <property type="match status" value="1"/>
</dbReference>
<comment type="subunit">
    <text evidence="8">Component of the mitochondrial contact site and cristae organizing system (MICOS) complex.</text>
</comment>
<dbReference type="Proteomes" id="UP001607302">
    <property type="component" value="Unassembled WGS sequence"/>
</dbReference>
<proteinExistence type="inferred from homology"/>
<comment type="function">
    <text evidence="8">Component of the MICOS complex, a large protein complex of the mitochondrial inner membrane that plays crucial roles in the maintenance of crista junctions, inner membrane architecture, and formation of contact sites to the outer membrane.</text>
</comment>
<sequence length="133" mass="15204">MGLARFTIKASLVGGIIYYSVQEGLWSKHNESLKLYEKIHKNVTPYLKRNISTEITEGVSKRVTVDWIFKERLMIIPPIPSAADLKYWLLTKWNAGVITSIKFVADSPSHITKAYEAVSKFTQEKTEELLKSE</sequence>
<reference evidence="9 10" key="1">
    <citation type="journal article" date="2024" name="Ann. Entomol. Soc. Am.">
        <title>Genomic analyses of the southern and eastern yellowjacket wasps (Hymenoptera: Vespidae) reveal evolutionary signatures of social life.</title>
        <authorList>
            <person name="Catto M.A."/>
            <person name="Caine P.B."/>
            <person name="Orr S.E."/>
            <person name="Hunt B.G."/>
            <person name="Goodisman M.A.D."/>
        </authorList>
    </citation>
    <scope>NUCLEOTIDE SEQUENCE [LARGE SCALE GENOMIC DNA]</scope>
    <source>
        <strain evidence="9">233</strain>
        <tissue evidence="9">Head and thorax</tissue>
    </source>
</reference>
<name>A0ABD2A3F8_VESSQ</name>
<keyword evidence="5" id="KW-1133">Transmembrane helix</keyword>
<keyword evidence="10" id="KW-1185">Reference proteome</keyword>
<dbReference type="AlphaFoldDB" id="A0ABD2A3F8"/>
<evidence type="ECO:0000256" key="3">
    <source>
        <dbReference type="ARBA" id="ARBA00022692"/>
    </source>
</evidence>
<dbReference type="PANTHER" id="PTHR31816">
    <property type="entry name" value="MICOS COMPLEX SUBUNIT MIC13"/>
    <property type="match status" value="1"/>
</dbReference>
<gene>
    <name evidence="9" type="ORF">V1478_014853</name>
</gene>
<evidence type="ECO:0000313" key="9">
    <source>
        <dbReference type="EMBL" id="KAL2715155.1"/>
    </source>
</evidence>
<evidence type="ECO:0000256" key="8">
    <source>
        <dbReference type="RuleBase" id="RU363009"/>
    </source>
</evidence>
<protein>
    <recommendedName>
        <fullName evidence="8">MICOS complex subunit MIC13</fullName>
    </recommendedName>
</protein>
<evidence type="ECO:0000256" key="7">
    <source>
        <dbReference type="ARBA" id="ARBA00023136"/>
    </source>
</evidence>
<evidence type="ECO:0000256" key="5">
    <source>
        <dbReference type="ARBA" id="ARBA00022989"/>
    </source>
</evidence>
<dbReference type="EMBL" id="JAUDFV010000155">
    <property type="protein sequence ID" value="KAL2715155.1"/>
    <property type="molecule type" value="Genomic_DNA"/>
</dbReference>
<dbReference type="InterPro" id="IPR026769">
    <property type="entry name" value="Mic13"/>
</dbReference>
<keyword evidence="7" id="KW-0472">Membrane</keyword>
<comment type="caution">
    <text evidence="9">The sequence shown here is derived from an EMBL/GenBank/DDBJ whole genome shotgun (WGS) entry which is preliminary data.</text>
</comment>